<reference evidence="1" key="1">
    <citation type="submission" date="2020-04" db="EMBL/GenBank/DDBJ databases">
        <authorList>
            <person name="Chiriac C."/>
            <person name="Salcher M."/>
            <person name="Ghai R."/>
            <person name="Kavagutti S V."/>
        </authorList>
    </citation>
    <scope>NUCLEOTIDE SEQUENCE</scope>
</reference>
<dbReference type="EMBL" id="LR796179">
    <property type="protein sequence ID" value="CAB4124703.1"/>
    <property type="molecule type" value="Genomic_DNA"/>
</dbReference>
<evidence type="ECO:0000313" key="1">
    <source>
        <dbReference type="EMBL" id="CAB4124703.1"/>
    </source>
</evidence>
<gene>
    <name evidence="1" type="ORF">UFOVP65_24</name>
</gene>
<organism evidence="1">
    <name type="scientific">uncultured Caudovirales phage</name>
    <dbReference type="NCBI Taxonomy" id="2100421"/>
    <lineage>
        <taxon>Viruses</taxon>
        <taxon>Duplodnaviria</taxon>
        <taxon>Heunggongvirae</taxon>
        <taxon>Uroviricota</taxon>
        <taxon>Caudoviricetes</taxon>
        <taxon>Peduoviridae</taxon>
        <taxon>Maltschvirus</taxon>
        <taxon>Maltschvirus maltsch</taxon>
    </lineage>
</organism>
<protein>
    <submittedName>
        <fullName evidence="1">Uncharacterized protein</fullName>
    </submittedName>
</protein>
<accession>A0A6J5KUS5</accession>
<name>A0A6J5KUS5_9CAUD</name>
<sequence>MAKQIHTLEPASKIVSIFGGCRALALTLKVCPSTISRWSTSNEQRGTDGKIPQKYWGQIMVAAQDIGKTVTLSDLSGFTDSQFN</sequence>
<proteinExistence type="predicted"/>